<feature type="compositionally biased region" description="Basic and acidic residues" evidence="1">
    <location>
        <begin position="60"/>
        <end position="69"/>
    </location>
</feature>
<feature type="signal peptide" evidence="2">
    <location>
        <begin position="1"/>
        <end position="27"/>
    </location>
</feature>
<evidence type="ECO:0000256" key="2">
    <source>
        <dbReference type="SAM" id="SignalP"/>
    </source>
</evidence>
<dbReference type="RefSeq" id="WP_261500719.1">
    <property type="nucleotide sequence ID" value="NZ_JAODYH010000005.1"/>
</dbReference>
<keyword evidence="2" id="KW-0732">Signal</keyword>
<evidence type="ECO:0000313" key="3">
    <source>
        <dbReference type="EMBL" id="MCT9811473.1"/>
    </source>
</evidence>
<comment type="caution">
    <text evidence="3">The sequence shown here is derived from an EMBL/GenBank/DDBJ whole genome shotgun (WGS) entry which is preliminary data.</text>
</comment>
<feature type="compositionally biased region" description="Low complexity" evidence="1">
    <location>
        <begin position="37"/>
        <end position="54"/>
    </location>
</feature>
<sequence length="180" mass="19562">MAIFQRTLTATAAAATVFAALALPVWAQAPATPVAAATTSTAAEPAPAKAQAQHQHQHRGHESHGKRMAEKAAKLQAALQLTDAQQAGWTTFREALKPMPRKPFDRESFAKLTTPERIDQMRQMRSERNAQAERRAEATKAFYATLTPAQQKTFDAQTLHHGMHSGAHHGKHHAPAAPAK</sequence>
<organism evidence="3 4">
    <name type="scientific">Acidovorax bellezanensis</name>
    <dbReference type="NCBI Taxonomy" id="2976702"/>
    <lineage>
        <taxon>Bacteria</taxon>
        <taxon>Pseudomonadati</taxon>
        <taxon>Pseudomonadota</taxon>
        <taxon>Betaproteobacteria</taxon>
        <taxon>Burkholderiales</taxon>
        <taxon>Comamonadaceae</taxon>
        <taxon>Acidovorax</taxon>
    </lineage>
</organism>
<dbReference type="EMBL" id="JAODYH010000005">
    <property type="protein sequence ID" value="MCT9811473.1"/>
    <property type="molecule type" value="Genomic_DNA"/>
</dbReference>
<keyword evidence="4" id="KW-1185">Reference proteome</keyword>
<dbReference type="InterPro" id="IPR012899">
    <property type="entry name" value="LTXXQ"/>
</dbReference>
<proteinExistence type="predicted"/>
<evidence type="ECO:0000313" key="4">
    <source>
        <dbReference type="Proteomes" id="UP001525968"/>
    </source>
</evidence>
<protein>
    <submittedName>
        <fullName evidence="3">Spy/CpxP family protein refolding chaperone</fullName>
    </submittedName>
</protein>
<reference evidence="3 4" key="1">
    <citation type="submission" date="2022-09" db="EMBL/GenBank/DDBJ databases">
        <title>Draft genome of isolate Be4.</title>
        <authorList>
            <person name="Sanchez-Castro I."/>
            <person name="Martinez-Rodriguez P."/>
            <person name="Descostes M."/>
            <person name="Merroun M."/>
        </authorList>
    </citation>
    <scope>NUCLEOTIDE SEQUENCE [LARGE SCALE GENOMIC DNA]</scope>
    <source>
        <strain evidence="3 4">Be4</strain>
    </source>
</reference>
<accession>A0ABT2PML2</accession>
<name>A0ABT2PML2_9BURK</name>
<dbReference type="Pfam" id="PF07813">
    <property type="entry name" value="LTXXQ"/>
    <property type="match status" value="1"/>
</dbReference>
<dbReference type="Proteomes" id="UP001525968">
    <property type="component" value="Unassembled WGS sequence"/>
</dbReference>
<evidence type="ECO:0000256" key="1">
    <source>
        <dbReference type="SAM" id="MobiDB-lite"/>
    </source>
</evidence>
<gene>
    <name evidence="3" type="ORF">N0K08_12560</name>
</gene>
<feature type="chain" id="PRO_5046506817" evidence="2">
    <location>
        <begin position="28"/>
        <end position="180"/>
    </location>
</feature>
<feature type="region of interest" description="Disordered" evidence="1">
    <location>
        <begin position="37"/>
        <end position="69"/>
    </location>
</feature>